<evidence type="ECO:0000313" key="2">
    <source>
        <dbReference type="EMBL" id="OAD54476.1"/>
    </source>
</evidence>
<dbReference type="EMBL" id="KQ764568">
    <property type="protein sequence ID" value="OAD54476.1"/>
    <property type="molecule type" value="Genomic_DNA"/>
</dbReference>
<name>A0A310SJU7_9HYME</name>
<gene>
    <name evidence="2" type="ORF">WN48_06728</name>
</gene>
<feature type="region of interest" description="Disordered" evidence="1">
    <location>
        <begin position="1"/>
        <end position="22"/>
    </location>
</feature>
<reference evidence="2 3" key="1">
    <citation type="submission" date="2015-07" db="EMBL/GenBank/DDBJ databases">
        <title>The genome of Eufriesea mexicana.</title>
        <authorList>
            <person name="Pan H."/>
            <person name="Kapheim K."/>
        </authorList>
    </citation>
    <scope>NUCLEOTIDE SEQUENCE [LARGE SCALE GENOMIC DNA]</scope>
    <source>
        <strain evidence="2">0111107269</strain>
        <tissue evidence="2">Whole body</tissue>
    </source>
</reference>
<protein>
    <submittedName>
        <fullName evidence="2">Uncharacterized protein</fullName>
    </submittedName>
</protein>
<keyword evidence="3" id="KW-1185">Reference proteome</keyword>
<feature type="compositionally biased region" description="Gly residues" evidence="1">
    <location>
        <begin position="1"/>
        <end position="10"/>
    </location>
</feature>
<proteinExistence type="predicted"/>
<evidence type="ECO:0000256" key="1">
    <source>
        <dbReference type="SAM" id="MobiDB-lite"/>
    </source>
</evidence>
<evidence type="ECO:0000313" key="3">
    <source>
        <dbReference type="Proteomes" id="UP000250275"/>
    </source>
</evidence>
<sequence length="108" mass="11486">MKPEGQGGGKTEAHGPGVRTARGRIDKASWKFLTLAKAEAAGEETTAIGQEMKLDKFNAAARRLFALRGCGIGFNFALADDIRLATGAIEEQRLATALFDSYKASLKG</sequence>
<organism evidence="2 3">
    <name type="scientific">Eufriesea mexicana</name>
    <dbReference type="NCBI Taxonomy" id="516756"/>
    <lineage>
        <taxon>Eukaryota</taxon>
        <taxon>Metazoa</taxon>
        <taxon>Ecdysozoa</taxon>
        <taxon>Arthropoda</taxon>
        <taxon>Hexapoda</taxon>
        <taxon>Insecta</taxon>
        <taxon>Pterygota</taxon>
        <taxon>Neoptera</taxon>
        <taxon>Endopterygota</taxon>
        <taxon>Hymenoptera</taxon>
        <taxon>Apocrita</taxon>
        <taxon>Aculeata</taxon>
        <taxon>Apoidea</taxon>
        <taxon>Anthophila</taxon>
        <taxon>Apidae</taxon>
        <taxon>Eufriesea</taxon>
    </lineage>
</organism>
<dbReference type="Proteomes" id="UP000250275">
    <property type="component" value="Unassembled WGS sequence"/>
</dbReference>
<accession>A0A310SJU7</accession>
<dbReference type="AlphaFoldDB" id="A0A310SJU7"/>